<comment type="catalytic activity">
    <reaction evidence="13 14">
        <text>hydrogencarbonate + H(+) = CO2 + H2O</text>
        <dbReference type="Rhea" id="RHEA:10748"/>
        <dbReference type="ChEBI" id="CHEBI:15377"/>
        <dbReference type="ChEBI" id="CHEBI:15378"/>
        <dbReference type="ChEBI" id="CHEBI:16526"/>
        <dbReference type="ChEBI" id="CHEBI:17544"/>
        <dbReference type="EC" id="4.2.1.1"/>
    </reaction>
</comment>
<evidence type="ECO:0000256" key="1">
    <source>
        <dbReference type="ARBA" id="ARBA00001947"/>
    </source>
</evidence>
<dbReference type="InterPro" id="IPR001148">
    <property type="entry name" value="CA_dom"/>
</dbReference>
<evidence type="ECO:0000256" key="5">
    <source>
        <dbReference type="ARBA" id="ARBA00022525"/>
    </source>
</evidence>
<keyword evidence="6" id="KW-0272">Extracellular matrix</keyword>
<dbReference type="PROSITE" id="PS51144">
    <property type="entry name" value="ALPHA_CA_2"/>
    <property type="match status" value="1"/>
</dbReference>
<dbReference type="Pfam" id="PF00194">
    <property type="entry name" value="Carb_anhydrase"/>
    <property type="match status" value="1"/>
</dbReference>
<keyword evidence="7 14" id="KW-0479">Metal-binding</keyword>
<gene>
    <name evidence="15" type="ORF">CGI_10009059</name>
</gene>
<dbReference type="PROSITE" id="PS00162">
    <property type="entry name" value="ALPHA_CA_1"/>
    <property type="match status" value="1"/>
</dbReference>
<dbReference type="InParanoid" id="K1QSG0"/>
<evidence type="ECO:0000256" key="13">
    <source>
        <dbReference type="ARBA" id="ARBA00048348"/>
    </source>
</evidence>
<evidence type="ECO:0000256" key="3">
    <source>
        <dbReference type="ARBA" id="ARBA00010718"/>
    </source>
</evidence>
<evidence type="ECO:0000256" key="14">
    <source>
        <dbReference type="RuleBase" id="RU367011"/>
    </source>
</evidence>
<dbReference type="GO" id="GO:0008270">
    <property type="term" value="F:zinc ion binding"/>
    <property type="evidence" value="ECO:0007669"/>
    <property type="project" value="UniProtKB-UniRule"/>
</dbReference>
<name>K1QSG0_MAGGI</name>
<dbReference type="GO" id="GO:0005737">
    <property type="term" value="C:cytoplasm"/>
    <property type="evidence" value="ECO:0007669"/>
    <property type="project" value="TreeGrafter"/>
</dbReference>
<organism evidence="15">
    <name type="scientific">Magallana gigas</name>
    <name type="common">Pacific oyster</name>
    <name type="synonym">Crassostrea gigas</name>
    <dbReference type="NCBI Taxonomy" id="29159"/>
    <lineage>
        <taxon>Eukaryota</taxon>
        <taxon>Metazoa</taxon>
        <taxon>Spiralia</taxon>
        <taxon>Lophotrochozoa</taxon>
        <taxon>Mollusca</taxon>
        <taxon>Bivalvia</taxon>
        <taxon>Autobranchia</taxon>
        <taxon>Pteriomorphia</taxon>
        <taxon>Ostreida</taxon>
        <taxon>Ostreoidea</taxon>
        <taxon>Ostreidae</taxon>
        <taxon>Magallana</taxon>
    </lineage>
</organism>
<evidence type="ECO:0000256" key="7">
    <source>
        <dbReference type="ARBA" id="ARBA00022723"/>
    </source>
</evidence>
<evidence type="ECO:0000256" key="10">
    <source>
        <dbReference type="ARBA" id="ARBA00022837"/>
    </source>
</evidence>
<dbReference type="GO" id="GO:0004089">
    <property type="term" value="F:carbonate dehydratase activity"/>
    <property type="evidence" value="ECO:0007669"/>
    <property type="project" value="UniProtKB-UniRule"/>
</dbReference>
<evidence type="ECO:0000313" key="15">
    <source>
        <dbReference type="EMBL" id="EKC31880.1"/>
    </source>
</evidence>
<evidence type="ECO:0000256" key="6">
    <source>
        <dbReference type="ARBA" id="ARBA00022530"/>
    </source>
</evidence>
<dbReference type="HOGENOM" id="CLU_039326_2_1_1"/>
<sequence>MGIGNKNEKYTMVVDIKERRNFGSIRKLIDQFQRYSVSEPTPQPTKMSWGYEKNNGTVFQPDPHILTPPQRPLPPVGLVALMRPALWHENFPVAKGNRQSPIDISTKACQVDNQLCSKPFQINYSTEKNAEVSNTGSSIKVQIKEVSEIKGGPLEGTWRLEQFHLHWGSSNDRGSEHTIDGKTYAAELHLVHWNAKKYASFGEAADKPDGLAVLGFMVNVGKEHAGFKTITDVCSKIQEAGSSVKLDKDFSPSCMLGKLDHYWTYLGSLTTPPLFESVTWTLFSDVIEISQAQMDALRSLKFNNGKCMMDNYRPPCALCGRSVKASK</sequence>
<keyword evidence="5" id="KW-0964">Secreted</keyword>
<proteinExistence type="inferred from homology"/>
<dbReference type="PANTHER" id="PTHR18952">
    <property type="entry name" value="CARBONIC ANHYDRASE"/>
    <property type="match status" value="1"/>
</dbReference>
<keyword evidence="9 14" id="KW-0862">Zinc</keyword>
<dbReference type="EMBL" id="JH817795">
    <property type="protein sequence ID" value="EKC31880.1"/>
    <property type="molecule type" value="Genomic_DNA"/>
</dbReference>
<dbReference type="SUPFAM" id="SSF51069">
    <property type="entry name" value="Carbonic anhydrase"/>
    <property type="match status" value="1"/>
</dbReference>
<evidence type="ECO:0000256" key="9">
    <source>
        <dbReference type="ARBA" id="ARBA00022833"/>
    </source>
</evidence>
<comment type="similarity">
    <text evidence="3 14">Belongs to the alpha-carbonic anhydrase family.</text>
</comment>
<dbReference type="InterPro" id="IPR018338">
    <property type="entry name" value="Carbonic_anhydrase_a-class_CS"/>
</dbReference>
<dbReference type="Gene3D" id="3.10.200.10">
    <property type="entry name" value="Alpha carbonic anhydrase"/>
    <property type="match status" value="1"/>
</dbReference>
<keyword evidence="11" id="KW-1015">Disulfide bond</keyword>
<comment type="function">
    <text evidence="14">Reversible hydration of carbon dioxide.</text>
</comment>
<dbReference type="AlphaFoldDB" id="K1QSG0"/>
<dbReference type="InterPro" id="IPR036398">
    <property type="entry name" value="CA_dom_sf"/>
</dbReference>
<keyword evidence="12 14" id="KW-0456">Lyase</keyword>
<dbReference type="EC" id="4.2.1.1" evidence="4 14"/>
<dbReference type="InterPro" id="IPR023561">
    <property type="entry name" value="Carbonic_anhydrase_a-class"/>
</dbReference>
<evidence type="ECO:0000256" key="4">
    <source>
        <dbReference type="ARBA" id="ARBA00012925"/>
    </source>
</evidence>
<accession>K1QSG0</accession>
<evidence type="ECO:0000256" key="8">
    <source>
        <dbReference type="ARBA" id="ARBA00022737"/>
    </source>
</evidence>
<keyword evidence="8" id="KW-0677">Repeat</keyword>
<dbReference type="PANTHER" id="PTHR18952:SF141">
    <property type="entry name" value="CARBONIC ANHYDRASE"/>
    <property type="match status" value="1"/>
</dbReference>
<comment type="subcellular location">
    <subcellularLocation>
        <location evidence="2">Secreted</location>
        <location evidence="2">Extracellular space</location>
        <location evidence="2">Extracellular matrix</location>
    </subcellularLocation>
</comment>
<evidence type="ECO:0000256" key="2">
    <source>
        <dbReference type="ARBA" id="ARBA00004498"/>
    </source>
</evidence>
<evidence type="ECO:0000256" key="11">
    <source>
        <dbReference type="ARBA" id="ARBA00023157"/>
    </source>
</evidence>
<reference evidence="15" key="1">
    <citation type="journal article" date="2012" name="Nature">
        <title>The oyster genome reveals stress adaptation and complexity of shell formation.</title>
        <authorList>
            <person name="Zhang G."/>
            <person name="Fang X."/>
            <person name="Guo X."/>
            <person name="Li L."/>
            <person name="Luo R."/>
            <person name="Xu F."/>
            <person name="Yang P."/>
            <person name="Zhang L."/>
            <person name="Wang X."/>
            <person name="Qi H."/>
            <person name="Xiong Z."/>
            <person name="Que H."/>
            <person name="Xie Y."/>
            <person name="Holland P.W."/>
            <person name="Paps J."/>
            <person name="Zhu Y."/>
            <person name="Wu F."/>
            <person name="Chen Y."/>
            <person name="Wang J."/>
            <person name="Peng C."/>
            <person name="Meng J."/>
            <person name="Yang L."/>
            <person name="Liu J."/>
            <person name="Wen B."/>
            <person name="Zhang N."/>
            <person name="Huang Z."/>
            <person name="Zhu Q."/>
            <person name="Feng Y."/>
            <person name="Mount A."/>
            <person name="Hedgecock D."/>
            <person name="Xu Z."/>
            <person name="Liu Y."/>
            <person name="Domazet-Loso T."/>
            <person name="Du Y."/>
            <person name="Sun X."/>
            <person name="Zhang S."/>
            <person name="Liu B."/>
            <person name="Cheng P."/>
            <person name="Jiang X."/>
            <person name="Li J."/>
            <person name="Fan D."/>
            <person name="Wang W."/>
            <person name="Fu W."/>
            <person name="Wang T."/>
            <person name="Wang B."/>
            <person name="Zhang J."/>
            <person name="Peng Z."/>
            <person name="Li Y."/>
            <person name="Li N."/>
            <person name="Wang J."/>
            <person name="Chen M."/>
            <person name="He Y."/>
            <person name="Tan F."/>
            <person name="Song X."/>
            <person name="Zheng Q."/>
            <person name="Huang R."/>
            <person name="Yang H."/>
            <person name="Du X."/>
            <person name="Chen L."/>
            <person name="Yang M."/>
            <person name="Gaffney P.M."/>
            <person name="Wang S."/>
            <person name="Luo L."/>
            <person name="She Z."/>
            <person name="Ming Y."/>
            <person name="Huang W."/>
            <person name="Zhang S."/>
            <person name="Huang B."/>
            <person name="Zhang Y."/>
            <person name="Qu T."/>
            <person name="Ni P."/>
            <person name="Miao G."/>
            <person name="Wang J."/>
            <person name="Wang Q."/>
            <person name="Steinberg C.E."/>
            <person name="Wang H."/>
            <person name="Li N."/>
            <person name="Qian L."/>
            <person name="Zhang G."/>
            <person name="Li Y."/>
            <person name="Yang H."/>
            <person name="Liu X."/>
            <person name="Wang J."/>
            <person name="Yin Y."/>
            <person name="Wang J."/>
        </authorList>
    </citation>
    <scope>NUCLEOTIDE SEQUENCE [LARGE SCALE GENOMIC DNA]</scope>
    <source>
        <strain evidence="15">05x7-T-G4-1.051#20</strain>
    </source>
</reference>
<keyword evidence="10" id="KW-0106">Calcium</keyword>
<comment type="cofactor">
    <cofactor evidence="1 14">
        <name>Zn(2+)</name>
        <dbReference type="ChEBI" id="CHEBI:29105"/>
    </cofactor>
</comment>
<dbReference type="FunCoup" id="K1QSG0">
    <property type="interactions" value="40"/>
</dbReference>
<dbReference type="SMART" id="SM01057">
    <property type="entry name" value="Carb_anhydrase"/>
    <property type="match status" value="1"/>
</dbReference>
<evidence type="ECO:0000256" key="12">
    <source>
        <dbReference type="ARBA" id="ARBA00023239"/>
    </source>
</evidence>
<protein>
    <recommendedName>
        <fullName evidence="4 14">Carbonic anhydrase</fullName>
        <ecNumber evidence="4 14">4.2.1.1</ecNumber>
    </recommendedName>
</protein>